<dbReference type="STRING" id="6186.A0A183KUV2"/>
<reference evidence="2 3" key="2">
    <citation type="submission" date="2018-11" db="EMBL/GenBank/DDBJ databases">
        <authorList>
            <consortium name="Pathogen Informatics"/>
        </authorList>
    </citation>
    <scope>NUCLEOTIDE SEQUENCE [LARGE SCALE GENOMIC DNA]</scope>
    <source>
        <strain evidence="2">Dakar</strain>
        <strain evidence="3">Dakar, Senegal</strain>
    </source>
</reference>
<keyword evidence="3" id="KW-1185">Reference proteome</keyword>
<dbReference type="Proteomes" id="UP000279833">
    <property type="component" value="Unassembled WGS sequence"/>
</dbReference>
<feature type="domain" description="Ig-like" evidence="1">
    <location>
        <begin position="78"/>
        <end position="193"/>
    </location>
</feature>
<gene>
    <name evidence="2" type="ORF">SCUD_LOCUS18844</name>
</gene>
<evidence type="ECO:0000313" key="3">
    <source>
        <dbReference type="Proteomes" id="UP000279833"/>
    </source>
</evidence>
<accession>A0A183KUV2</accession>
<name>A0A183KUV2_9TREM</name>
<evidence type="ECO:0000259" key="1">
    <source>
        <dbReference type="PROSITE" id="PS50835"/>
    </source>
</evidence>
<proteinExistence type="predicted"/>
<dbReference type="AlphaFoldDB" id="A0A183KUV2"/>
<sequence>MRLIDLEINTNSKIVEFGEKVIITCRTASPGQLDWMLPSGEKIEITNEMKSDDDNDDQPYTIKDENDDVKLSIKLIIPKVNLNKAGKYTFINLIKSPESSDKPGKTLILDCTANLGDLHQSVVWYKRPSSNSPWLEITEAIQTIEHITIQQKNPEETSSSGVWLSELKVKNSPGIIGEFMCAIQNIQTAMNIDRMETGSVMTNDFSNITHATIKISLKSGYPAHSKDRLQWVYIQLNTDNNPDKVITIVHSNPKDEENEHETDGNTKETYLLTPVTPNGAKAADQHSPTHSVLGLLF</sequence>
<protein>
    <submittedName>
        <fullName evidence="4">Ig-like domain-containing protein</fullName>
    </submittedName>
</protein>
<reference evidence="4" key="1">
    <citation type="submission" date="2016-06" db="UniProtKB">
        <authorList>
            <consortium name="WormBaseParasite"/>
        </authorList>
    </citation>
    <scope>IDENTIFICATION</scope>
</reference>
<organism evidence="4">
    <name type="scientific">Schistosoma curassoni</name>
    <dbReference type="NCBI Taxonomy" id="6186"/>
    <lineage>
        <taxon>Eukaryota</taxon>
        <taxon>Metazoa</taxon>
        <taxon>Spiralia</taxon>
        <taxon>Lophotrochozoa</taxon>
        <taxon>Platyhelminthes</taxon>
        <taxon>Trematoda</taxon>
        <taxon>Digenea</taxon>
        <taxon>Strigeidida</taxon>
        <taxon>Schistosomatoidea</taxon>
        <taxon>Schistosomatidae</taxon>
        <taxon>Schistosoma</taxon>
    </lineage>
</organism>
<dbReference type="PROSITE" id="PS50835">
    <property type="entry name" value="IG_LIKE"/>
    <property type="match status" value="1"/>
</dbReference>
<dbReference type="WBParaSite" id="SCUD_0001884701-mRNA-1">
    <property type="protein sequence ID" value="SCUD_0001884701-mRNA-1"/>
    <property type="gene ID" value="SCUD_0001884701"/>
</dbReference>
<dbReference type="EMBL" id="UZAK01041597">
    <property type="protein sequence ID" value="VDP67180.1"/>
    <property type="molecule type" value="Genomic_DNA"/>
</dbReference>
<dbReference type="Gene3D" id="2.60.40.10">
    <property type="entry name" value="Immunoglobulins"/>
    <property type="match status" value="1"/>
</dbReference>
<dbReference type="InterPro" id="IPR007110">
    <property type="entry name" value="Ig-like_dom"/>
</dbReference>
<dbReference type="InterPro" id="IPR013783">
    <property type="entry name" value="Ig-like_fold"/>
</dbReference>
<evidence type="ECO:0000313" key="2">
    <source>
        <dbReference type="EMBL" id="VDP67180.1"/>
    </source>
</evidence>
<evidence type="ECO:0000313" key="4">
    <source>
        <dbReference type="WBParaSite" id="SCUD_0001884701-mRNA-1"/>
    </source>
</evidence>